<keyword evidence="3" id="KW-0731">Sigma factor</keyword>
<evidence type="ECO:0000256" key="2">
    <source>
        <dbReference type="ARBA" id="ARBA00023015"/>
    </source>
</evidence>
<dbReference type="InterPro" id="IPR013325">
    <property type="entry name" value="RNA_pol_sigma_r2"/>
</dbReference>
<name>A0A4Q5N637_9MICO</name>
<gene>
    <name evidence="9" type="ORF">EUA98_06975</name>
</gene>
<dbReference type="GO" id="GO:0003677">
    <property type="term" value="F:DNA binding"/>
    <property type="evidence" value="ECO:0007669"/>
    <property type="project" value="UniProtKB-KW"/>
</dbReference>
<comment type="caution">
    <text evidence="9">The sequence shown here is derived from an EMBL/GenBank/DDBJ whole genome shotgun (WGS) entry which is preliminary data.</text>
</comment>
<keyword evidence="10" id="KW-1185">Reference proteome</keyword>
<evidence type="ECO:0000256" key="3">
    <source>
        <dbReference type="ARBA" id="ARBA00023082"/>
    </source>
</evidence>
<organism evidence="9 10">
    <name type="scientific">Pengzhenrongella frigida</name>
    <dbReference type="NCBI Taxonomy" id="1259133"/>
    <lineage>
        <taxon>Bacteria</taxon>
        <taxon>Bacillati</taxon>
        <taxon>Actinomycetota</taxon>
        <taxon>Actinomycetes</taxon>
        <taxon>Micrococcales</taxon>
        <taxon>Pengzhenrongella</taxon>
    </lineage>
</organism>
<dbReference type="InterPro" id="IPR036388">
    <property type="entry name" value="WH-like_DNA-bd_sf"/>
</dbReference>
<evidence type="ECO:0000256" key="1">
    <source>
        <dbReference type="ARBA" id="ARBA00010641"/>
    </source>
</evidence>
<evidence type="ECO:0000259" key="7">
    <source>
        <dbReference type="Pfam" id="PF04542"/>
    </source>
</evidence>
<dbReference type="RefSeq" id="WP_130101958.1">
    <property type="nucleotide sequence ID" value="NZ_SDWW01000013.1"/>
</dbReference>
<dbReference type="SUPFAM" id="SSF88946">
    <property type="entry name" value="Sigma2 domain of RNA polymerase sigma factors"/>
    <property type="match status" value="1"/>
</dbReference>
<evidence type="ECO:0000256" key="4">
    <source>
        <dbReference type="ARBA" id="ARBA00023125"/>
    </source>
</evidence>
<dbReference type="SUPFAM" id="SSF88659">
    <property type="entry name" value="Sigma3 and sigma4 domains of RNA polymerase sigma factors"/>
    <property type="match status" value="1"/>
</dbReference>
<feature type="domain" description="RNA polymerase sigma-70 region 2" evidence="7">
    <location>
        <begin position="49"/>
        <end position="113"/>
    </location>
</feature>
<dbReference type="AlphaFoldDB" id="A0A4Q5N637"/>
<dbReference type="PANTHER" id="PTHR43133:SF50">
    <property type="entry name" value="ECF RNA POLYMERASE SIGMA FACTOR SIGM"/>
    <property type="match status" value="1"/>
</dbReference>
<keyword evidence="2" id="KW-0805">Transcription regulation</keyword>
<dbReference type="OrthoDB" id="3692620at2"/>
<evidence type="ECO:0000256" key="6">
    <source>
        <dbReference type="SAM" id="MobiDB-lite"/>
    </source>
</evidence>
<dbReference type="InterPro" id="IPR039425">
    <property type="entry name" value="RNA_pol_sigma-70-like"/>
</dbReference>
<dbReference type="NCBIfam" id="TIGR02983">
    <property type="entry name" value="SigE-fam_strep"/>
    <property type="match status" value="1"/>
</dbReference>
<dbReference type="InterPro" id="IPR007627">
    <property type="entry name" value="RNA_pol_sigma70_r2"/>
</dbReference>
<dbReference type="Gene3D" id="1.10.10.10">
    <property type="entry name" value="Winged helix-like DNA-binding domain superfamily/Winged helix DNA-binding domain"/>
    <property type="match status" value="1"/>
</dbReference>
<dbReference type="Pfam" id="PF08281">
    <property type="entry name" value="Sigma70_r4_2"/>
    <property type="match status" value="1"/>
</dbReference>
<reference evidence="9 10" key="1">
    <citation type="submission" date="2019-01" db="EMBL/GenBank/DDBJ databases">
        <title>Novel species of Cellulomonas.</title>
        <authorList>
            <person name="Liu Q."/>
            <person name="Xin Y.-H."/>
        </authorList>
    </citation>
    <scope>NUCLEOTIDE SEQUENCE [LARGE SCALE GENOMIC DNA]</scope>
    <source>
        <strain evidence="9 10">HLT2-17</strain>
    </source>
</reference>
<feature type="domain" description="RNA polymerase sigma factor 70 region 4 type 2" evidence="8">
    <location>
        <begin position="138"/>
        <end position="190"/>
    </location>
</feature>
<dbReference type="InterPro" id="IPR014325">
    <property type="entry name" value="RNA_pol_sigma-E_actinobac"/>
</dbReference>
<dbReference type="NCBIfam" id="TIGR02937">
    <property type="entry name" value="sigma70-ECF"/>
    <property type="match status" value="1"/>
</dbReference>
<dbReference type="GO" id="GO:0006352">
    <property type="term" value="P:DNA-templated transcription initiation"/>
    <property type="evidence" value="ECO:0007669"/>
    <property type="project" value="InterPro"/>
</dbReference>
<evidence type="ECO:0000313" key="10">
    <source>
        <dbReference type="Proteomes" id="UP000293764"/>
    </source>
</evidence>
<dbReference type="InterPro" id="IPR013324">
    <property type="entry name" value="RNA_pol_sigma_r3/r4-like"/>
</dbReference>
<proteinExistence type="inferred from homology"/>
<dbReference type="GO" id="GO:0016987">
    <property type="term" value="F:sigma factor activity"/>
    <property type="evidence" value="ECO:0007669"/>
    <property type="project" value="UniProtKB-KW"/>
</dbReference>
<feature type="region of interest" description="Disordered" evidence="6">
    <location>
        <begin position="193"/>
        <end position="215"/>
    </location>
</feature>
<dbReference type="Proteomes" id="UP000293764">
    <property type="component" value="Unassembled WGS sequence"/>
</dbReference>
<dbReference type="InterPro" id="IPR014284">
    <property type="entry name" value="RNA_pol_sigma-70_dom"/>
</dbReference>
<dbReference type="PANTHER" id="PTHR43133">
    <property type="entry name" value="RNA POLYMERASE ECF-TYPE SIGMA FACTO"/>
    <property type="match status" value="1"/>
</dbReference>
<dbReference type="EMBL" id="SDWW01000013">
    <property type="protein sequence ID" value="RYV51641.1"/>
    <property type="molecule type" value="Genomic_DNA"/>
</dbReference>
<keyword evidence="4" id="KW-0238">DNA-binding</keyword>
<keyword evidence="5" id="KW-0804">Transcription</keyword>
<sequence length="215" mass="23336">MSVLIAAEGPPDGESTEVGAEVGLAVGTEVIGLPAGAGDRDAEFTVFMERAAPGLARTAWLLCGDEHRAEELVQQALMRTYLSWSTARQRDPLAYTRRTLANLRIDTWRKRRREVLMDPRDVPEGAVASAAEGHAERDQLVRALATLSTRQRRIVVLRHLDGLSEREVAADLGVSVGTVKSTASRGMALLRSELDQSRQSASANTTGTPHPRSRS</sequence>
<dbReference type="InterPro" id="IPR013249">
    <property type="entry name" value="RNA_pol_sigma70_r4_t2"/>
</dbReference>
<dbReference type="CDD" id="cd06171">
    <property type="entry name" value="Sigma70_r4"/>
    <property type="match status" value="1"/>
</dbReference>
<dbReference type="Gene3D" id="1.10.1740.10">
    <property type="match status" value="1"/>
</dbReference>
<evidence type="ECO:0000256" key="5">
    <source>
        <dbReference type="ARBA" id="ARBA00023163"/>
    </source>
</evidence>
<evidence type="ECO:0000313" key="9">
    <source>
        <dbReference type="EMBL" id="RYV51641.1"/>
    </source>
</evidence>
<accession>A0A4Q5N637</accession>
<protein>
    <submittedName>
        <fullName evidence="9">SigE family RNA polymerase sigma factor</fullName>
    </submittedName>
</protein>
<comment type="similarity">
    <text evidence="1">Belongs to the sigma-70 factor family. ECF subfamily.</text>
</comment>
<evidence type="ECO:0000259" key="8">
    <source>
        <dbReference type="Pfam" id="PF08281"/>
    </source>
</evidence>
<dbReference type="Pfam" id="PF04542">
    <property type="entry name" value="Sigma70_r2"/>
    <property type="match status" value="1"/>
</dbReference>
<feature type="compositionally biased region" description="Polar residues" evidence="6">
    <location>
        <begin position="197"/>
        <end position="208"/>
    </location>
</feature>